<name>A0A7J7NGN1_9MAGN</name>
<proteinExistence type="predicted"/>
<dbReference type="EMBL" id="JACGCM010000811">
    <property type="protein sequence ID" value="KAF6166142.1"/>
    <property type="molecule type" value="Genomic_DNA"/>
</dbReference>
<gene>
    <name evidence="1" type="ORF">GIB67_023852</name>
</gene>
<sequence>LFPSLFIGTIGVGVADRLSAVWNAVGDCVIVLGGTVKSPVPAVPVGAVVGTVSVELSV</sequence>
<keyword evidence="2" id="KW-1185">Reference proteome</keyword>
<dbReference type="Proteomes" id="UP000541444">
    <property type="component" value="Unassembled WGS sequence"/>
</dbReference>
<protein>
    <submittedName>
        <fullName evidence="1">Uncharacterized protein</fullName>
    </submittedName>
</protein>
<accession>A0A7J7NGN1</accession>
<dbReference type="AlphaFoldDB" id="A0A7J7NGN1"/>
<evidence type="ECO:0000313" key="1">
    <source>
        <dbReference type="EMBL" id="KAF6166142.1"/>
    </source>
</evidence>
<feature type="non-terminal residue" evidence="1">
    <location>
        <position position="58"/>
    </location>
</feature>
<comment type="caution">
    <text evidence="1">The sequence shown here is derived from an EMBL/GenBank/DDBJ whole genome shotgun (WGS) entry which is preliminary data.</text>
</comment>
<evidence type="ECO:0000313" key="2">
    <source>
        <dbReference type="Proteomes" id="UP000541444"/>
    </source>
</evidence>
<reference evidence="1 2" key="1">
    <citation type="journal article" date="2020" name="IScience">
        <title>Genome Sequencing of the Endangered Kingdonia uniflora (Circaeasteraceae, Ranunculales) Reveals Potential Mechanisms of Evolutionary Specialization.</title>
        <authorList>
            <person name="Sun Y."/>
            <person name="Deng T."/>
            <person name="Zhang A."/>
            <person name="Moore M.J."/>
            <person name="Landis J.B."/>
            <person name="Lin N."/>
            <person name="Zhang H."/>
            <person name="Zhang X."/>
            <person name="Huang J."/>
            <person name="Zhang X."/>
            <person name="Sun H."/>
            <person name="Wang H."/>
        </authorList>
    </citation>
    <scope>NUCLEOTIDE SEQUENCE [LARGE SCALE GENOMIC DNA]</scope>
    <source>
        <strain evidence="1">TB1705</strain>
        <tissue evidence="1">Leaf</tissue>
    </source>
</reference>
<organism evidence="1 2">
    <name type="scientific">Kingdonia uniflora</name>
    <dbReference type="NCBI Taxonomy" id="39325"/>
    <lineage>
        <taxon>Eukaryota</taxon>
        <taxon>Viridiplantae</taxon>
        <taxon>Streptophyta</taxon>
        <taxon>Embryophyta</taxon>
        <taxon>Tracheophyta</taxon>
        <taxon>Spermatophyta</taxon>
        <taxon>Magnoliopsida</taxon>
        <taxon>Ranunculales</taxon>
        <taxon>Circaeasteraceae</taxon>
        <taxon>Kingdonia</taxon>
    </lineage>
</organism>